<keyword evidence="2 5" id="KW-0645">Protease</keyword>
<dbReference type="RefSeq" id="WP_249914345.1">
    <property type="nucleotide sequence ID" value="NZ_JAMGBB010000001.1"/>
</dbReference>
<reference evidence="5" key="1">
    <citation type="submission" date="2022-05" db="EMBL/GenBank/DDBJ databases">
        <authorList>
            <person name="Jo J.-H."/>
            <person name="Im W.-T."/>
        </authorList>
    </citation>
    <scope>NUCLEOTIDE SEQUENCE</scope>
    <source>
        <strain evidence="5">RB56-2</strain>
    </source>
</reference>
<feature type="domain" description="Prohead serine protease" evidence="4">
    <location>
        <begin position="5"/>
        <end position="129"/>
    </location>
</feature>
<dbReference type="SUPFAM" id="SSF50789">
    <property type="entry name" value="Herpes virus serine proteinase, assemblin"/>
    <property type="match status" value="1"/>
</dbReference>
<keyword evidence="6" id="KW-1185">Reference proteome</keyword>
<dbReference type="Proteomes" id="UP001165383">
    <property type="component" value="Unassembled WGS sequence"/>
</dbReference>
<evidence type="ECO:0000259" key="4">
    <source>
        <dbReference type="Pfam" id="PF04586"/>
    </source>
</evidence>
<evidence type="ECO:0000256" key="2">
    <source>
        <dbReference type="ARBA" id="ARBA00022670"/>
    </source>
</evidence>
<comment type="caution">
    <text evidence="5">The sequence shown here is derived from an EMBL/GenBank/DDBJ whole genome shotgun (WGS) entry which is preliminary data.</text>
</comment>
<evidence type="ECO:0000256" key="1">
    <source>
        <dbReference type="ARBA" id="ARBA00022612"/>
    </source>
</evidence>
<keyword evidence="3" id="KW-0378">Hydrolase</keyword>
<dbReference type="InterPro" id="IPR054613">
    <property type="entry name" value="Peptidase_S78_dom"/>
</dbReference>
<evidence type="ECO:0000313" key="6">
    <source>
        <dbReference type="Proteomes" id="UP001165383"/>
    </source>
</evidence>
<evidence type="ECO:0000313" key="5">
    <source>
        <dbReference type="EMBL" id="MCL6739879.1"/>
    </source>
</evidence>
<dbReference type="InterPro" id="IPR006433">
    <property type="entry name" value="Prohead_protease"/>
</dbReference>
<dbReference type="EMBL" id="JAMGBB010000001">
    <property type="protein sequence ID" value="MCL6739879.1"/>
    <property type="molecule type" value="Genomic_DNA"/>
</dbReference>
<accession>A0ABT0S668</accession>
<dbReference type="GO" id="GO:0006508">
    <property type="term" value="P:proteolysis"/>
    <property type="evidence" value="ECO:0007669"/>
    <property type="project" value="UniProtKB-KW"/>
</dbReference>
<keyword evidence="1" id="KW-1188">Viral release from host cell</keyword>
<proteinExistence type="predicted"/>
<gene>
    <name evidence="5" type="ORF">LZ518_01830</name>
</gene>
<dbReference type="GO" id="GO:0008233">
    <property type="term" value="F:peptidase activity"/>
    <property type="evidence" value="ECO:0007669"/>
    <property type="project" value="UniProtKB-KW"/>
</dbReference>
<name>A0ABT0S668_9SPHN</name>
<sequence length="131" mass="14159">MSVRFAGYAAIFDRPDKGGDLIRPGAFTESLGKGDVPLLWQHKAGAVIGRIEHLSEDRRGLRVIAELGEGADAARAASLVRSGRLDGLSFGYRVREAGRSGGLRELKRLELVEVSLVAEPMQPKARVHAVE</sequence>
<evidence type="ECO:0000256" key="3">
    <source>
        <dbReference type="ARBA" id="ARBA00022801"/>
    </source>
</evidence>
<dbReference type="NCBIfam" id="TIGR01543">
    <property type="entry name" value="proheadase_HK97"/>
    <property type="match status" value="1"/>
</dbReference>
<dbReference type="Pfam" id="PF04586">
    <property type="entry name" value="Peptidase_S78"/>
    <property type="match status" value="1"/>
</dbReference>
<organism evidence="5 6">
    <name type="scientific">Sphingomonas brevis</name>
    <dbReference type="NCBI Taxonomy" id="2908206"/>
    <lineage>
        <taxon>Bacteria</taxon>
        <taxon>Pseudomonadati</taxon>
        <taxon>Pseudomonadota</taxon>
        <taxon>Alphaproteobacteria</taxon>
        <taxon>Sphingomonadales</taxon>
        <taxon>Sphingomonadaceae</taxon>
        <taxon>Sphingomonas</taxon>
    </lineage>
</organism>
<protein>
    <submittedName>
        <fullName evidence="5">HK97 family phage prohead protease</fullName>
    </submittedName>
</protein>